<comment type="caution">
    <text evidence="2">The sequence shown here is derived from an EMBL/GenBank/DDBJ whole genome shotgun (WGS) entry which is preliminary data.</text>
</comment>
<sequence length="448" mass="51763">MNGRPSNKIMMVMSTSSVWSKYMKHERQSTIPVRVQAYWRQLSPTERQSVLFLDEADLVKQLYKLNFSLLCVGLMQRRLKKKSNEESIVKEEPTYELLEAMEFMDIGTGIMTVKNELVQDDKVDTLFGLICGNLRGFLVHTHVLSDTEFQQLFFRDSESTSTWDEYQNLVAILLEQLILKSFVAYLERESLRQMEALLLEEDLAHQTQPTKTKKKKKRKKTDNSATIVDNRIPQDTTDIALPQISIQNTTNEPLITQASSANEALITPAPTTDKIQVDTATAMELALPVASISQSNGVSRLNPKAVAFQPINRTTLPLKRKFDSFIVHITPDEDDPEYAASDDEEQEDYERDIELDQHLSAIYHWSASHFRWDFERQQDLSSEWLQPEFFMTQRVVRYFSEPPCSKCMNGFCRFHRYNIAAPPSSYWHQPPVQTYQHHSVFPSPHIVS</sequence>
<organism evidence="2 3">
    <name type="scientific">Thraustotheca clavata</name>
    <dbReference type="NCBI Taxonomy" id="74557"/>
    <lineage>
        <taxon>Eukaryota</taxon>
        <taxon>Sar</taxon>
        <taxon>Stramenopiles</taxon>
        <taxon>Oomycota</taxon>
        <taxon>Saprolegniomycetes</taxon>
        <taxon>Saprolegniales</taxon>
        <taxon>Achlyaceae</taxon>
        <taxon>Thraustotheca</taxon>
    </lineage>
</organism>
<dbReference type="AlphaFoldDB" id="A0A1V9Y6N9"/>
<protein>
    <submittedName>
        <fullName evidence="2">Uncharacterized protein</fullName>
    </submittedName>
</protein>
<dbReference type="Proteomes" id="UP000243217">
    <property type="component" value="Unassembled WGS sequence"/>
</dbReference>
<proteinExistence type="predicted"/>
<dbReference type="EMBL" id="JNBS01005030">
    <property type="protein sequence ID" value="OQR81348.1"/>
    <property type="molecule type" value="Genomic_DNA"/>
</dbReference>
<name>A0A1V9Y6N9_9STRA</name>
<evidence type="ECO:0000256" key="1">
    <source>
        <dbReference type="SAM" id="MobiDB-lite"/>
    </source>
</evidence>
<dbReference type="OrthoDB" id="73044at2759"/>
<evidence type="ECO:0000313" key="3">
    <source>
        <dbReference type="Proteomes" id="UP000243217"/>
    </source>
</evidence>
<accession>A0A1V9Y6N9</accession>
<reference evidence="2 3" key="1">
    <citation type="journal article" date="2014" name="Genome Biol. Evol.">
        <title>The secreted proteins of Achlya hypogyna and Thraustotheca clavata identify the ancestral oomycete secretome and reveal gene acquisitions by horizontal gene transfer.</title>
        <authorList>
            <person name="Misner I."/>
            <person name="Blouin N."/>
            <person name="Leonard G."/>
            <person name="Richards T.A."/>
            <person name="Lane C.E."/>
        </authorList>
    </citation>
    <scope>NUCLEOTIDE SEQUENCE [LARGE SCALE GENOMIC DNA]</scope>
    <source>
        <strain evidence="2 3">ATCC 34112</strain>
    </source>
</reference>
<keyword evidence="3" id="KW-1185">Reference proteome</keyword>
<feature type="compositionally biased region" description="Basic residues" evidence="1">
    <location>
        <begin position="211"/>
        <end position="220"/>
    </location>
</feature>
<feature type="region of interest" description="Disordered" evidence="1">
    <location>
        <begin position="206"/>
        <end position="225"/>
    </location>
</feature>
<gene>
    <name evidence="2" type="ORF">THRCLA_11816</name>
</gene>
<evidence type="ECO:0000313" key="2">
    <source>
        <dbReference type="EMBL" id="OQR81348.1"/>
    </source>
</evidence>